<dbReference type="GO" id="GO:0022625">
    <property type="term" value="C:cytosolic large ribosomal subunit"/>
    <property type="evidence" value="ECO:0007669"/>
    <property type="project" value="TreeGrafter"/>
</dbReference>
<dbReference type="GO" id="GO:0002181">
    <property type="term" value="P:cytoplasmic translation"/>
    <property type="evidence" value="ECO:0007669"/>
    <property type="project" value="TreeGrafter"/>
</dbReference>
<accession>A9J5W7</accession>
<feature type="non-terminal residue" evidence="8">
    <location>
        <position position="1"/>
    </location>
</feature>
<evidence type="ECO:0000313" key="8">
    <source>
        <dbReference type="EMBL" id="CAO94758.1"/>
    </source>
</evidence>
<comment type="function">
    <text evidence="1">Plays an important role in the elongation step of protein synthesis.</text>
</comment>
<evidence type="ECO:0000256" key="1">
    <source>
        <dbReference type="ARBA" id="ARBA00003362"/>
    </source>
</evidence>
<dbReference type="Pfam" id="PF00428">
    <property type="entry name" value="Ribosomal_60s"/>
    <property type="match status" value="1"/>
</dbReference>
<evidence type="ECO:0000256" key="6">
    <source>
        <dbReference type="ARBA" id="ARBA00042918"/>
    </source>
</evidence>
<dbReference type="GO" id="GO:0030295">
    <property type="term" value="F:protein kinase activator activity"/>
    <property type="evidence" value="ECO:0007669"/>
    <property type="project" value="TreeGrafter"/>
</dbReference>
<gene>
    <name evidence="8" type="primary">RPLP1</name>
</gene>
<evidence type="ECO:0000256" key="4">
    <source>
        <dbReference type="ARBA" id="ARBA00023274"/>
    </source>
</evidence>
<keyword evidence="3 8" id="KW-0689">Ribosomal protein</keyword>
<sequence>ELACIYACAILADDNVKITGENISKVIKAANVSVEFFWPELFANALATLNANDVQNLFTVSVSGLGGSSSPVAAVKQTPDDSDTKGKADSGKVVAAKQSDSDSSDDDLNLGLFD</sequence>
<dbReference type="EMBL" id="AM849545">
    <property type="protein sequence ID" value="CAO94758.1"/>
    <property type="molecule type" value="mRNA"/>
</dbReference>
<dbReference type="PANTHER" id="PTHR45696:SF10">
    <property type="entry name" value="LARGE RIBOSOMAL SUBUNIT PROTEIN P1"/>
    <property type="match status" value="1"/>
</dbReference>
<dbReference type="FunFam" id="1.10.10.1410:FF:000001">
    <property type="entry name" value="60S acidic ribosomal protein P1"/>
    <property type="match status" value="1"/>
</dbReference>
<comment type="similarity">
    <text evidence="2">Belongs to the eukaryotic ribosomal protein P1/P2 family.</text>
</comment>
<feature type="non-terminal residue" evidence="8">
    <location>
        <position position="114"/>
    </location>
</feature>
<dbReference type="GO" id="GO:0003735">
    <property type="term" value="F:structural constituent of ribosome"/>
    <property type="evidence" value="ECO:0007669"/>
    <property type="project" value="TreeGrafter"/>
</dbReference>
<feature type="region of interest" description="Disordered" evidence="7">
    <location>
        <begin position="65"/>
        <end position="114"/>
    </location>
</feature>
<dbReference type="OrthoDB" id="2194681at2759"/>
<dbReference type="AlphaFoldDB" id="A9J5W7"/>
<evidence type="ECO:0000256" key="5">
    <source>
        <dbReference type="ARBA" id="ARBA00041116"/>
    </source>
</evidence>
<reference evidence="8" key="1">
    <citation type="journal article" date="2007" name="Mol. Biol. Evol.">
        <title>Spiralian phylogenomics supports the resurrection of Bryozoa comprising Ectoprocta and Entoprocta.</title>
        <authorList>
            <person name="Hausdorf B."/>
            <person name="Helmkampf M."/>
            <person name="Meyer A."/>
            <person name="Witek A."/>
            <person name="Herlyn H."/>
            <person name="Bruchhaus I."/>
            <person name="Hankeln T."/>
            <person name="Struck T.H."/>
            <person name="Lieb B."/>
        </authorList>
    </citation>
    <scope>NUCLEOTIDE SEQUENCE</scope>
</reference>
<proteinExistence type="evidence at transcript level"/>
<keyword evidence="4" id="KW-0687">Ribonucleoprotein</keyword>
<dbReference type="Gene3D" id="1.10.10.1410">
    <property type="match status" value="1"/>
</dbReference>
<dbReference type="GO" id="GO:0043021">
    <property type="term" value="F:ribonucleoprotein complex binding"/>
    <property type="evidence" value="ECO:0007669"/>
    <property type="project" value="TreeGrafter"/>
</dbReference>
<evidence type="ECO:0000256" key="3">
    <source>
        <dbReference type="ARBA" id="ARBA00022980"/>
    </source>
</evidence>
<organism evidence="8">
    <name type="scientific">Pomphorhynchus laevis</name>
    <dbReference type="NCBI Taxonomy" id="141832"/>
    <lineage>
        <taxon>Eukaryota</taxon>
        <taxon>Metazoa</taxon>
        <taxon>Spiralia</taxon>
        <taxon>Lophotrochozoa</taxon>
        <taxon>Acanthocephala</taxon>
        <taxon>Palaeacanthocephala</taxon>
        <taxon>Echinorhynchida</taxon>
        <taxon>Pomphorhynchidae</taxon>
        <taxon>Pomphorhynchus</taxon>
    </lineage>
</organism>
<protein>
    <recommendedName>
        <fullName evidence="5">Large ribosomal subunit protein P1</fullName>
    </recommendedName>
    <alternativeName>
        <fullName evidence="6">60S acidic ribosomal protein P1</fullName>
    </alternativeName>
</protein>
<evidence type="ECO:0000256" key="2">
    <source>
        <dbReference type="ARBA" id="ARBA00005436"/>
    </source>
</evidence>
<dbReference type="PANTHER" id="PTHR45696">
    <property type="entry name" value="60S ACIDIC RIBOSOMAL PROTEIN P1"/>
    <property type="match status" value="1"/>
</dbReference>
<feature type="compositionally biased region" description="Basic and acidic residues" evidence="7">
    <location>
        <begin position="78"/>
        <end position="90"/>
    </location>
</feature>
<dbReference type="InterPro" id="IPR038716">
    <property type="entry name" value="P1/P2_N_sf"/>
</dbReference>
<dbReference type="CDD" id="cd05831">
    <property type="entry name" value="Ribosomal_P1"/>
    <property type="match status" value="1"/>
</dbReference>
<name>A9J5W7_9BILA</name>
<evidence type="ECO:0000256" key="7">
    <source>
        <dbReference type="SAM" id="MobiDB-lite"/>
    </source>
</evidence>